<dbReference type="Proteomes" id="UP000789833">
    <property type="component" value="Unassembled WGS sequence"/>
</dbReference>
<dbReference type="RefSeq" id="WP_230500485.1">
    <property type="nucleotide sequence ID" value="NZ_CAKJTJ010000005.1"/>
</dbReference>
<keyword evidence="2" id="KW-1185">Reference proteome</keyword>
<protein>
    <submittedName>
        <fullName evidence="1">Uncharacterized protein</fullName>
    </submittedName>
</protein>
<evidence type="ECO:0000313" key="1">
    <source>
        <dbReference type="EMBL" id="CAG9620568.1"/>
    </source>
</evidence>
<proteinExistence type="predicted"/>
<comment type="caution">
    <text evidence="1">The sequence shown here is derived from an EMBL/GenBank/DDBJ whole genome shotgun (WGS) entry which is preliminary data.</text>
</comment>
<organism evidence="1 2">
    <name type="scientific">Sutcliffiella rhizosphaerae</name>
    <dbReference type="NCBI Taxonomy" id="2880967"/>
    <lineage>
        <taxon>Bacteria</taxon>
        <taxon>Bacillati</taxon>
        <taxon>Bacillota</taxon>
        <taxon>Bacilli</taxon>
        <taxon>Bacillales</taxon>
        <taxon>Bacillaceae</taxon>
        <taxon>Sutcliffiella</taxon>
    </lineage>
</organism>
<reference evidence="1 2" key="1">
    <citation type="submission" date="2021-10" db="EMBL/GenBank/DDBJ databases">
        <authorList>
            <person name="Criscuolo A."/>
        </authorList>
    </citation>
    <scope>NUCLEOTIDE SEQUENCE [LARGE SCALE GENOMIC DNA]</scope>
    <source>
        <strain evidence="2">CIP 111883</strain>
    </source>
</reference>
<dbReference type="EMBL" id="CAKJTJ010000005">
    <property type="protein sequence ID" value="CAG9620568.1"/>
    <property type="molecule type" value="Genomic_DNA"/>
</dbReference>
<name>A0ABM8YLE0_9BACI</name>
<sequence length="284" mass="33325">MACIFHCLFSVVLLFNVSACQTKTKVEKASEKLGEHLVAESLTKPILMIQEQPFYIIKISSKEELKEFISKKYHLPSIFNKELRALNISSDHTNKVIALEVEGEKKHHKNDKEREHIIYVKEQQKENLLEVRKKEDSYMSISTKGTGKKRADSDIVKYAFFNHKEMEKRVNKMIKHNNVIPFSTLKANRKNSLLGNQHRTEGKIQNQVKDVFMNAKEDAMIILHSENKKTFPKKIKLYIPEFKSRGFRLLRNTLKQSGFFLVLREQMSSDLDEFIIKFVKMRNY</sequence>
<gene>
    <name evidence="1" type="ORF">BACCIP111883_01337</name>
</gene>
<evidence type="ECO:0000313" key="2">
    <source>
        <dbReference type="Proteomes" id="UP000789833"/>
    </source>
</evidence>
<accession>A0ABM8YLE0</accession>